<accession>A0A0N0FYN6</accession>
<keyword evidence="1" id="KW-0560">Oxidoreductase</keyword>
<reference evidence="3 4" key="1">
    <citation type="submission" date="2018-08" db="EMBL/GenBank/DDBJ databases">
        <title>Recombination of ecologically and evolutionarily significant loci maintains genetic cohesion in the Pseudomonas syringae species complex.</title>
        <authorList>
            <person name="Dillon M."/>
            <person name="Thakur S."/>
            <person name="Almeida R.N.D."/>
            <person name="Weir B.S."/>
            <person name="Guttman D.S."/>
        </authorList>
    </citation>
    <scope>NUCLEOTIDE SEQUENCE [LARGE SCALE GENOMIC DNA]</scope>
    <source>
        <strain evidence="3 4">ICMP 11281</strain>
    </source>
</reference>
<dbReference type="RefSeq" id="WP_005769272.1">
    <property type="nucleotide sequence ID" value="NZ_CP067024.1"/>
</dbReference>
<dbReference type="EMBL" id="RBUQ01000085">
    <property type="protein sequence ID" value="RMV40375.1"/>
    <property type="molecule type" value="Genomic_DNA"/>
</dbReference>
<sequence>MKIGIIGTGSIGASLARKLAASGHEIKLANSRGPDSIGDLARDLGASAVSKEEAVNGVDVVITSIPFANYPDLANLFSQVPAHVVVIDTSNYYPIRDGVIEGIDDGQPESVWVSKQIGRPVVKAWNALLAETLASKGLPIGSPLRLALPVAGDNDEAKAVALKLVDATGFDAVDSGSLSDSWRQQPGTPAYCTELLVGELERALAAADKTQAAQHRETVLKALMSAPEPLSHTQTVALNRAVTGTVLH</sequence>
<dbReference type="InterPro" id="IPR036291">
    <property type="entry name" value="NAD(P)-bd_dom_sf"/>
</dbReference>
<feature type="domain" description="Pyrroline-5-carboxylate reductase catalytic N-terminal" evidence="2">
    <location>
        <begin position="2"/>
        <end position="92"/>
    </location>
</feature>
<evidence type="ECO:0000256" key="1">
    <source>
        <dbReference type="ARBA" id="ARBA00023002"/>
    </source>
</evidence>
<dbReference type="AlphaFoldDB" id="A0A0N0FYN6"/>
<comment type="caution">
    <text evidence="3">The sequence shown here is derived from an EMBL/GenBank/DDBJ whole genome shotgun (WGS) entry which is preliminary data.</text>
</comment>
<dbReference type="PANTHER" id="PTHR14239:SF10">
    <property type="entry name" value="REDUCTASE"/>
    <property type="match status" value="1"/>
</dbReference>
<name>A0A0N0FYN6_PSEYM</name>
<gene>
    <name evidence="3" type="ORF">ALP13_101451</name>
</gene>
<dbReference type="PANTHER" id="PTHR14239">
    <property type="entry name" value="DUDULIN-RELATED"/>
    <property type="match status" value="1"/>
</dbReference>
<dbReference type="InterPro" id="IPR051267">
    <property type="entry name" value="STEAP_metalloreductase"/>
</dbReference>
<dbReference type="Pfam" id="PF03807">
    <property type="entry name" value="F420_oxidored"/>
    <property type="match status" value="1"/>
</dbReference>
<evidence type="ECO:0000313" key="4">
    <source>
        <dbReference type="Proteomes" id="UP000271631"/>
    </source>
</evidence>
<protein>
    <recommendedName>
        <fullName evidence="2">Pyrroline-5-carboxylate reductase catalytic N-terminal domain-containing protein</fullName>
    </recommendedName>
</protein>
<dbReference type="Proteomes" id="UP000271631">
    <property type="component" value="Unassembled WGS sequence"/>
</dbReference>
<evidence type="ECO:0000259" key="2">
    <source>
        <dbReference type="Pfam" id="PF03807"/>
    </source>
</evidence>
<dbReference type="Gene3D" id="3.40.50.720">
    <property type="entry name" value="NAD(P)-binding Rossmann-like Domain"/>
    <property type="match status" value="1"/>
</dbReference>
<dbReference type="SUPFAM" id="SSF51735">
    <property type="entry name" value="NAD(P)-binding Rossmann-fold domains"/>
    <property type="match status" value="1"/>
</dbReference>
<dbReference type="InterPro" id="IPR028939">
    <property type="entry name" value="P5C_Rdtase_cat_N"/>
</dbReference>
<proteinExistence type="predicted"/>
<evidence type="ECO:0000313" key="3">
    <source>
        <dbReference type="EMBL" id="RMV40375.1"/>
    </source>
</evidence>
<dbReference type="GO" id="GO:0016491">
    <property type="term" value="F:oxidoreductase activity"/>
    <property type="evidence" value="ECO:0007669"/>
    <property type="project" value="UniProtKB-KW"/>
</dbReference>
<organism evidence="3 4">
    <name type="scientific">Pseudomonas syringae pv. maculicola</name>
    <dbReference type="NCBI Taxonomy" id="59511"/>
    <lineage>
        <taxon>Bacteria</taxon>
        <taxon>Pseudomonadati</taxon>
        <taxon>Pseudomonadota</taxon>
        <taxon>Gammaproteobacteria</taxon>
        <taxon>Pseudomonadales</taxon>
        <taxon>Pseudomonadaceae</taxon>
        <taxon>Pseudomonas</taxon>
    </lineage>
</organism>